<proteinExistence type="predicted"/>
<comment type="caution">
    <text evidence="1">The sequence shown here is derived from an EMBL/GenBank/DDBJ whole genome shotgun (WGS) entry which is preliminary data.</text>
</comment>
<evidence type="ECO:0000313" key="2">
    <source>
        <dbReference type="Proteomes" id="UP001478862"/>
    </source>
</evidence>
<dbReference type="RefSeq" id="WP_349658493.1">
    <property type="nucleotide sequence ID" value="NZ_JBEGDG010000002.1"/>
</dbReference>
<reference evidence="1 2" key="1">
    <citation type="submission" date="2024-06" db="EMBL/GenBank/DDBJ databases">
        <title>Lysinibacillus zambalefons sp. nov., a Novel Firmicute Isolated from the Poon Bato Zambales Hyperalkaline Spring.</title>
        <authorList>
            <person name="Aja J.A."/>
            <person name="Lazaro J.E.H."/>
            <person name="Llorin L.D."/>
            <person name="Lim K.R."/>
            <person name="Teodosio J."/>
            <person name="Dalisay D.S."/>
        </authorList>
    </citation>
    <scope>NUCLEOTIDE SEQUENCE [LARGE SCALE GENOMIC DNA]</scope>
    <source>
        <strain evidence="1 2">M3</strain>
    </source>
</reference>
<keyword evidence="2" id="KW-1185">Reference proteome</keyword>
<dbReference type="EMBL" id="JBEGDG010000002">
    <property type="protein sequence ID" value="MEQ6353726.1"/>
    <property type="molecule type" value="Genomic_DNA"/>
</dbReference>
<dbReference type="Proteomes" id="UP001478862">
    <property type="component" value="Unassembled WGS sequence"/>
</dbReference>
<organism evidence="1 2">
    <name type="scientific">Lysinibacillus zambalensis</name>
    <dbReference type="NCBI Taxonomy" id="3160866"/>
    <lineage>
        <taxon>Bacteria</taxon>
        <taxon>Bacillati</taxon>
        <taxon>Bacillota</taxon>
        <taxon>Bacilli</taxon>
        <taxon>Bacillales</taxon>
        <taxon>Bacillaceae</taxon>
        <taxon>Lysinibacillus</taxon>
    </lineage>
</organism>
<gene>
    <name evidence="1" type="ORF">ABNX05_03795</name>
</gene>
<protein>
    <submittedName>
        <fullName evidence="1">Uncharacterized protein</fullName>
    </submittedName>
</protein>
<evidence type="ECO:0000313" key="1">
    <source>
        <dbReference type="EMBL" id="MEQ6353726.1"/>
    </source>
</evidence>
<name>A0ABV1MMJ1_9BACI</name>
<accession>A0ABV1MMJ1</accession>
<sequence length="41" mass="4639">MVHLKITKKVKTVAKSLDDKPTIVTPDEFNKLKNGMNLDEV</sequence>